<evidence type="ECO:0000313" key="1">
    <source>
        <dbReference type="EMBL" id="KAG7336374.1"/>
    </source>
</evidence>
<sequence>MCSLGWCVLHLGLYENFGRSGRTSDAHEAQKTPVVQKFYSALLDSGAATMPVRSHTVSLALELPIRLTEARGCNLNPAPAAHYANEAERAGGALMKVSCGSVLKLLECCVHTSGVTGMQVNC</sequence>
<evidence type="ECO:0000313" key="2">
    <source>
        <dbReference type="Proteomes" id="UP000824219"/>
    </source>
</evidence>
<gene>
    <name evidence="1" type="ORF">KOW79_001067</name>
</gene>
<protein>
    <submittedName>
        <fullName evidence="1">Uncharacterized protein</fullName>
    </submittedName>
</protein>
<proteinExistence type="predicted"/>
<dbReference type="AlphaFoldDB" id="A0A9D3PAA0"/>
<organism evidence="1 2">
    <name type="scientific">Hemibagrus wyckioides</name>
    <dbReference type="NCBI Taxonomy" id="337641"/>
    <lineage>
        <taxon>Eukaryota</taxon>
        <taxon>Metazoa</taxon>
        <taxon>Chordata</taxon>
        <taxon>Craniata</taxon>
        <taxon>Vertebrata</taxon>
        <taxon>Euteleostomi</taxon>
        <taxon>Actinopterygii</taxon>
        <taxon>Neopterygii</taxon>
        <taxon>Teleostei</taxon>
        <taxon>Ostariophysi</taxon>
        <taxon>Siluriformes</taxon>
        <taxon>Bagridae</taxon>
        <taxon>Hemibagrus</taxon>
    </lineage>
</organism>
<reference evidence="1 2" key="1">
    <citation type="submission" date="2021-06" db="EMBL/GenBank/DDBJ databases">
        <title>Chromosome-level genome assembly of the red-tail catfish (Hemibagrus wyckioides).</title>
        <authorList>
            <person name="Shao F."/>
        </authorList>
    </citation>
    <scope>NUCLEOTIDE SEQUENCE [LARGE SCALE GENOMIC DNA]</scope>
    <source>
        <strain evidence="1">EC202008001</strain>
        <tissue evidence="1">Blood</tissue>
    </source>
</reference>
<accession>A0A9D3PAA0</accession>
<comment type="caution">
    <text evidence="1">The sequence shown here is derived from an EMBL/GenBank/DDBJ whole genome shotgun (WGS) entry which is preliminary data.</text>
</comment>
<name>A0A9D3PAA0_9TELE</name>
<keyword evidence="2" id="KW-1185">Reference proteome</keyword>
<dbReference type="Proteomes" id="UP000824219">
    <property type="component" value="Linkage Group LG01"/>
</dbReference>
<dbReference type="EMBL" id="JAHKSW010000001">
    <property type="protein sequence ID" value="KAG7336374.1"/>
    <property type="molecule type" value="Genomic_DNA"/>
</dbReference>